<accession>F2TXM6</accession>
<evidence type="ECO:0000256" key="7">
    <source>
        <dbReference type="ARBA" id="ARBA00023157"/>
    </source>
</evidence>
<keyword evidence="2" id="KW-0479">Metal-binding</keyword>
<dbReference type="Gene3D" id="1.10.287.810">
    <property type="entry name" value="Mitochondrial import inner membrane translocase subunit tim13 like domains"/>
    <property type="match status" value="1"/>
</dbReference>
<keyword evidence="6 8" id="KW-0496">Mitochondrion</keyword>
<keyword evidence="8" id="KW-0143">Chaperone</keyword>
<dbReference type="KEGG" id="sre:PTSG_00842"/>
<comment type="subcellular location">
    <subcellularLocation>
        <location evidence="8">Mitochondrion inner membrane</location>
        <topology evidence="8">Peripheral membrane protein</topology>
        <orientation evidence="8">Intermembrane side</orientation>
    </subcellularLocation>
</comment>
<gene>
    <name evidence="10" type="ORF">PTSG_00842</name>
</gene>
<evidence type="ECO:0000313" key="11">
    <source>
        <dbReference type="Proteomes" id="UP000007799"/>
    </source>
</evidence>
<evidence type="ECO:0000256" key="1">
    <source>
        <dbReference type="ARBA" id="ARBA00022448"/>
    </source>
</evidence>
<proteinExistence type="inferred from homology"/>
<protein>
    <recommendedName>
        <fullName evidence="8">Mitochondrial import inner membrane translocase subunit</fullName>
    </recommendedName>
</protein>
<dbReference type="SUPFAM" id="SSF144122">
    <property type="entry name" value="Tim10-like"/>
    <property type="match status" value="1"/>
</dbReference>
<feature type="domain" description="Tim10-like" evidence="9">
    <location>
        <begin position="18"/>
        <end position="78"/>
    </location>
</feature>
<dbReference type="Proteomes" id="UP000007799">
    <property type="component" value="Unassembled WGS sequence"/>
</dbReference>
<dbReference type="GO" id="GO:0015031">
    <property type="term" value="P:protein transport"/>
    <property type="evidence" value="ECO:0007669"/>
    <property type="project" value="UniProtKB-KW"/>
</dbReference>
<name>F2TXM6_SALR5</name>
<evidence type="ECO:0000256" key="8">
    <source>
        <dbReference type="RuleBase" id="RU367043"/>
    </source>
</evidence>
<dbReference type="InterPro" id="IPR004217">
    <property type="entry name" value="Tim10-like"/>
</dbReference>
<keyword evidence="1 8" id="KW-0813">Transport</keyword>
<keyword evidence="7 8" id="KW-1015">Disulfide bond</keyword>
<comment type="subunit">
    <text evidence="8">Heterohexamer.</text>
</comment>
<comment type="function">
    <text evidence="8">Mitochondrial intermembrane chaperone that participates in the import and insertion of some multi-pass transmembrane proteins into the mitochondrial inner membrane. Also required for the transfer of beta-barrel precursors from the TOM complex to the sorting and assembly machinery (SAM complex) of the outer membrane. Acts as a chaperone-like protein that protects the hydrophobic precursors from aggregation and guide them through the mitochondrial intermembrane space.</text>
</comment>
<keyword evidence="11" id="KW-1185">Reference proteome</keyword>
<evidence type="ECO:0000256" key="4">
    <source>
        <dbReference type="ARBA" id="ARBA00022927"/>
    </source>
</evidence>
<dbReference type="GeneID" id="16078905"/>
<dbReference type="AlphaFoldDB" id="F2TXM6"/>
<keyword evidence="4 8" id="KW-0653">Protein transport</keyword>
<sequence length="91" mass="10403">MDLNQLPPEQRAQIEAQLQRRQVSDFISLYNRLTEQCFNACCNEFTSRKLTGQQKSCVENCVGKFFVASQRIGQRFQEAQAHAATMAQQGM</sequence>
<dbReference type="GO" id="GO:0046872">
    <property type="term" value="F:metal ion binding"/>
    <property type="evidence" value="ECO:0007669"/>
    <property type="project" value="UniProtKB-KW"/>
</dbReference>
<dbReference type="InterPro" id="IPR050673">
    <property type="entry name" value="Mito_inner_translocase_sub"/>
</dbReference>
<keyword evidence="8" id="KW-0472">Membrane</keyword>
<keyword evidence="3" id="KW-0862">Zinc</keyword>
<dbReference type="InterPro" id="IPR035427">
    <property type="entry name" value="Tim10-like_dom_sf"/>
</dbReference>
<evidence type="ECO:0000256" key="5">
    <source>
        <dbReference type="ARBA" id="ARBA00023010"/>
    </source>
</evidence>
<organism evidence="11">
    <name type="scientific">Salpingoeca rosetta (strain ATCC 50818 / BSB-021)</name>
    <dbReference type="NCBI Taxonomy" id="946362"/>
    <lineage>
        <taxon>Eukaryota</taxon>
        <taxon>Choanoflagellata</taxon>
        <taxon>Craspedida</taxon>
        <taxon>Salpingoecidae</taxon>
        <taxon>Salpingoeca</taxon>
    </lineage>
</organism>
<keyword evidence="8" id="KW-0999">Mitochondrion inner membrane</keyword>
<comment type="similarity">
    <text evidence="8">Belongs to the small Tim family.</text>
</comment>
<reference evidence="10" key="1">
    <citation type="submission" date="2009-08" db="EMBL/GenBank/DDBJ databases">
        <title>Annotation of Salpingoeca rosetta.</title>
        <authorList>
            <consortium name="The Broad Institute Genome Sequencing Platform"/>
            <person name="Russ C."/>
            <person name="Cuomo C."/>
            <person name="Burger G."/>
            <person name="Gray M.W."/>
            <person name="Holland P.W.H."/>
            <person name="King N."/>
            <person name="Lang F.B.F."/>
            <person name="Roger A.J."/>
            <person name="Ruiz-Trillo I."/>
            <person name="Young S.K."/>
            <person name="Zeng Q."/>
            <person name="Gargeya S."/>
            <person name="Alvarado L."/>
            <person name="Berlin A."/>
            <person name="Chapman S.B."/>
            <person name="Chen Z."/>
            <person name="Freedman E."/>
            <person name="Gellesch M."/>
            <person name="Goldberg J."/>
            <person name="Griggs A."/>
            <person name="Gujja S."/>
            <person name="Heilman E."/>
            <person name="Heiman D."/>
            <person name="Howarth C."/>
            <person name="Mehta T."/>
            <person name="Neiman D."/>
            <person name="Pearson M."/>
            <person name="Roberts A."/>
            <person name="Saif S."/>
            <person name="Shea T."/>
            <person name="Shenoy N."/>
            <person name="Sisk P."/>
            <person name="Stolte C."/>
            <person name="Sykes S."/>
            <person name="White J."/>
            <person name="Yandava C."/>
            <person name="Haas B."/>
            <person name="Nusbaum C."/>
            <person name="Birren B."/>
        </authorList>
    </citation>
    <scope>NUCLEOTIDE SEQUENCE [LARGE SCALE GENOMIC DNA]</scope>
    <source>
        <strain evidence="10">ATCC 50818</strain>
    </source>
</reference>
<dbReference type="InParanoid" id="F2TXM6"/>
<evidence type="ECO:0000259" key="9">
    <source>
        <dbReference type="Pfam" id="PF02953"/>
    </source>
</evidence>
<evidence type="ECO:0000256" key="6">
    <source>
        <dbReference type="ARBA" id="ARBA00023128"/>
    </source>
</evidence>
<dbReference type="EMBL" id="GL832956">
    <property type="protein sequence ID" value="EGD76135.1"/>
    <property type="molecule type" value="Genomic_DNA"/>
</dbReference>
<dbReference type="FunCoup" id="F2TXM6">
    <property type="interactions" value="1461"/>
</dbReference>
<dbReference type="eggNOG" id="KOG3479">
    <property type="taxonomic scope" value="Eukaryota"/>
</dbReference>
<evidence type="ECO:0000256" key="3">
    <source>
        <dbReference type="ARBA" id="ARBA00022833"/>
    </source>
</evidence>
<evidence type="ECO:0000313" key="10">
    <source>
        <dbReference type="EMBL" id="EGD76135.1"/>
    </source>
</evidence>
<dbReference type="GO" id="GO:0005743">
    <property type="term" value="C:mitochondrial inner membrane"/>
    <property type="evidence" value="ECO:0007669"/>
    <property type="project" value="UniProtKB-SubCell"/>
</dbReference>
<evidence type="ECO:0000256" key="2">
    <source>
        <dbReference type="ARBA" id="ARBA00022723"/>
    </source>
</evidence>
<keyword evidence="5 8" id="KW-0811">Translocation</keyword>
<comment type="domain">
    <text evidence="8">The twin CX3C motif contains 4 conserved Cys residues that form 2 disulfide bonds in the mitochondrial intermembrane space.</text>
</comment>
<dbReference type="OrthoDB" id="1551503at2759"/>
<dbReference type="OMA" id="QDFLRMY"/>
<dbReference type="RefSeq" id="XP_004998310.1">
    <property type="nucleotide sequence ID" value="XM_004998253.1"/>
</dbReference>
<dbReference type="PANTHER" id="PTHR13172">
    <property type="entry name" value="MITOCHONDRIAL IMPORT INNER MEMBRANE TRANSLOCASE SUBUNIT TIM9B"/>
    <property type="match status" value="1"/>
</dbReference>
<dbReference type="Pfam" id="PF02953">
    <property type="entry name" value="zf-Tim10_DDP"/>
    <property type="match status" value="1"/>
</dbReference>
<dbReference type="STRING" id="946362.F2TXM6"/>